<dbReference type="Gene3D" id="3.20.20.140">
    <property type="entry name" value="Metal-dependent hydrolases"/>
    <property type="match status" value="1"/>
</dbReference>
<proteinExistence type="predicted"/>
<dbReference type="Proteomes" id="UP000061362">
    <property type="component" value="Chromosome"/>
</dbReference>
<evidence type="ECO:0000313" key="8">
    <source>
        <dbReference type="Proteomes" id="UP000029084"/>
    </source>
</evidence>
<dbReference type="PATRIC" id="fig|43687.5.peg.51"/>
<evidence type="ECO:0000313" key="6">
    <source>
        <dbReference type="EMBL" id="AKV79970.1"/>
    </source>
</evidence>
<reference evidence="7 9" key="3">
    <citation type="submission" date="2015-07" db="EMBL/GenBank/DDBJ databases">
        <title>Physiological, transcriptional responses and genome re-sequencing of acid resistant extremely thermoacidophilic Metallosphaera sedula SARC-M1.</title>
        <authorList>
            <person name="Ai C."/>
            <person name="McCarthy S."/>
            <person name="Eckrich V."/>
            <person name="Rudrappa D."/>
            <person name="Qiu G."/>
            <person name="Blum P."/>
        </authorList>
    </citation>
    <scope>NUCLEOTIDE SEQUENCE [LARGE SCALE GENOMIC DNA]</scope>
    <source>
        <strain evidence="7 9">SARC-M1</strain>
    </source>
</reference>
<dbReference type="EMBL" id="CP012175">
    <property type="protein sequence ID" value="AKV79970.1"/>
    <property type="molecule type" value="Genomic_DNA"/>
</dbReference>
<dbReference type="OMA" id="TDNFMAN"/>
<dbReference type="EMBL" id="CP008822">
    <property type="protein sequence ID" value="AIM26214.1"/>
    <property type="molecule type" value="Genomic_DNA"/>
</dbReference>
<dbReference type="Proteomes" id="UP000062475">
    <property type="component" value="Chromosome"/>
</dbReference>
<dbReference type="Proteomes" id="UP000029084">
    <property type="component" value="Chromosome"/>
</dbReference>
<reference evidence="10 11" key="2">
    <citation type="journal article" date="2015" name="Genome Announc.">
        <title>Complete Genome Sequences of Evolved Arsenate-Resistant Metallosphaera sedula Strains.</title>
        <authorList>
            <person name="Ai C."/>
            <person name="McCarthy S."/>
            <person name="Schackwitz W."/>
            <person name="Martin J."/>
            <person name="Lipzen A."/>
            <person name="Blum P."/>
        </authorList>
    </citation>
    <scope>NUCLEOTIDE SEQUENCE [LARGE SCALE GENOMIC DNA]</scope>
    <source>
        <strain evidence="5 11">ARS120-1</strain>
        <strain evidence="6 10">ARS120-2</strain>
        <strain evidence="3 13">ARS50-1</strain>
        <strain evidence="4 12">ARS50-2</strain>
    </source>
</reference>
<sequence>MEASSRIVNVEYALLGQDLELVHKIHLEISDGIISHIGKGWDVKGESYPNSLLMPGLVNSHVHTFDGIAPELGWNLTLKEVVGDPHSEKYRVLSLRSLPELRASTLNFLNRSLELGIFTVIDFKEMDINGAKISKEVKEISPINYVTLGRLDGEITRDRLEILKELVDGYGVSSVSIGMEKLSLIREVFRDKMTAIHVSETLRHNLASDLETSLSTLKPDMVVHGIHLSEEEMELLAETDTKLVICPRSNLWFSTGIPNIPMMIRKGVRLLIGTDNAGITDHDLWKELEVALLLSRLLDPGSDFSRDILKSATVNPGKGVYPIEEGNRMTGIIMGPLPRFEVSNNRYMALIKEPGKIIRVLGLPKI</sequence>
<feature type="domain" description="Amidohydrolase-related" evidence="1">
    <location>
        <begin position="53"/>
        <end position="316"/>
    </location>
</feature>
<evidence type="ECO:0000313" key="2">
    <source>
        <dbReference type="EMBL" id="AIM26214.1"/>
    </source>
</evidence>
<accession>A0A088E178</accession>
<dbReference type="InterPro" id="IPR032466">
    <property type="entry name" value="Metal_Hydrolase"/>
</dbReference>
<dbReference type="PANTHER" id="PTHR43794">
    <property type="entry name" value="AMINOHYDROLASE SSNA-RELATED"/>
    <property type="match status" value="1"/>
</dbReference>
<evidence type="ECO:0000313" key="13">
    <source>
        <dbReference type="Proteomes" id="UP000068832"/>
    </source>
</evidence>
<dbReference type="EMBL" id="CP012173">
    <property type="protein sequence ID" value="AKV75479.1"/>
    <property type="molecule type" value="Genomic_DNA"/>
</dbReference>
<dbReference type="InterPro" id="IPR050287">
    <property type="entry name" value="MTA/SAH_deaminase"/>
</dbReference>
<dbReference type="Proteomes" id="UP000056255">
    <property type="component" value="Chromosome"/>
</dbReference>
<dbReference type="Pfam" id="PF01979">
    <property type="entry name" value="Amidohydro_1"/>
    <property type="match status" value="1"/>
</dbReference>
<dbReference type="AlphaFoldDB" id="A0A088E178"/>
<dbReference type="EMBL" id="CP012172">
    <property type="protein sequence ID" value="AKV73235.1"/>
    <property type="molecule type" value="Genomic_DNA"/>
</dbReference>
<dbReference type="EMBL" id="CP012174">
    <property type="protein sequence ID" value="AKV77725.1"/>
    <property type="molecule type" value="Genomic_DNA"/>
</dbReference>
<dbReference type="Proteomes" id="UP000068832">
    <property type="component" value="Chromosome"/>
</dbReference>
<evidence type="ECO:0000313" key="5">
    <source>
        <dbReference type="EMBL" id="AKV77725.1"/>
    </source>
</evidence>
<evidence type="ECO:0000313" key="10">
    <source>
        <dbReference type="Proteomes" id="UP000061362"/>
    </source>
</evidence>
<dbReference type="EMBL" id="CP012176">
    <property type="protein sequence ID" value="AKV82215.1"/>
    <property type="molecule type" value="Genomic_DNA"/>
</dbReference>
<dbReference type="PANTHER" id="PTHR43794:SF5">
    <property type="entry name" value="CHLOROHYDROLASE FAMILY PROTEIN"/>
    <property type="match status" value="1"/>
</dbReference>
<evidence type="ECO:0000259" key="1">
    <source>
        <dbReference type="Pfam" id="PF01979"/>
    </source>
</evidence>
<dbReference type="RefSeq" id="WP_011921196.1">
    <property type="nucleotide sequence ID" value="NZ_AP019770.1"/>
</dbReference>
<dbReference type="OrthoDB" id="42910at2157"/>
<evidence type="ECO:0000313" key="11">
    <source>
        <dbReference type="Proteomes" id="UP000062398"/>
    </source>
</evidence>
<evidence type="ECO:0000313" key="4">
    <source>
        <dbReference type="EMBL" id="AKV75479.1"/>
    </source>
</evidence>
<evidence type="ECO:0000313" key="7">
    <source>
        <dbReference type="EMBL" id="AKV82215.1"/>
    </source>
</evidence>
<organism evidence="2 8">
    <name type="scientific">Metallosphaera sedula</name>
    <dbReference type="NCBI Taxonomy" id="43687"/>
    <lineage>
        <taxon>Archaea</taxon>
        <taxon>Thermoproteota</taxon>
        <taxon>Thermoprotei</taxon>
        <taxon>Sulfolobales</taxon>
        <taxon>Sulfolobaceae</taxon>
        <taxon>Metallosphaera</taxon>
    </lineage>
</organism>
<dbReference type="Proteomes" id="UP000062398">
    <property type="component" value="Chromosome"/>
</dbReference>
<name>A0A088E178_9CREN</name>
<evidence type="ECO:0000313" key="3">
    <source>
        <dbReference type="EMBL" id="AKV73235.1"/>
    </source>
</evidence>
<keyword evidence="2" id="KW-0378">Hydrolase</keyword>
<dbReference type="SUPFAM" id="SSF51556">
    <property type="entry name" value="Metallo-dependent hydrolases"/>
    <property type="match status" value="1"/>
</dbReference>
<dbReference type="GO" id="GO:0016787">
    <property type="term" value="F:hydrolase activity"/>
    <property type="evidence" value="ECO:0007669"/>
    <property type="project" value="UniProtKB-KW"/>
</dbReference>
<dbReference type="InterPro" id="IPR006680">
    <property type="entry name" value="Amidohydro-rel"/>
</dbReference>
<reference evidence="2 8" key="1">
    <citation type="journal article" date="2014" name="J. Bacteriol.">
        <title>Role of an Archaeal PitA Transporter in the Copper and Arsenic Resistance of Metallosphaera sedula, an Extreme Thermoacidophile.</title>
        <authorList>
            <person name="McCarthy S."/>
            <person name="Ai C."/>
            <person name="Wheaton G."/>
            <person name="Tevatia R."/>
            <person name="Eckrich V."/>
            <person name="Kelly R."/>
            <person name="Blum P."/>
        </authorList>
    </citation>
    <scope>NUCLEOTIDE SEQUENCE [LARGE SCALE GENOMIC DNA]</scope>
    <source>
        <strain evidence="2 8">CuR1</strain>
    </source>
</reference>
<evidence type="ECO:0000313" key="12">
    <source>
        <dbReference type="Proteomes" id="UP000062475"/>
    </source>
</evidence>
<protein>
    <submittedName>
        <fullName evidence="2">Amidohydrolase</fullName>
    </submittedName>
</protein>
<dbReference type="GeneID" id="91756900"/>
<gene>
    <name evidence="2" type="ORF">HA72_0050</name>
    <name evidence="3" type="ORF">MsedA_0052</name>
    <name evidence="4" type="ORF">MsedB_0052</name>
    <name evidence="5" type="ORF">MsedC_0051</name>
    <name evidence="6" type="ORF">MsedD_0052</name>
    <name evidence="7" type="ORF">MsedE_0052</name>
</gene>
<evidence type="ECO:0000313" key="9">
    <source>
        <dbReference type="Proteomes" id="UP000056255"/>
    </source>
</evidence>